<dbReference type="SMART" id="SM00346">
    <property type="entry name" value="HTH_ICLR"/>
    <property type="match status" value="1"/>
</dbReference>
<dbReference type="InterPro" id="IPR029016">
    <property type="entry name" value="GAF-like_dom_sf"/>
</dbReference>
<dbReference type="InterPro" id="IPR011991">
    <property type="entry name" value="ArsR-like_HTH"/>
</dbReference>
<dbReference type="Gene3D" id="1.10.10.10">
    <property type="entry name" value="Winged helix-like DNA-binding domain superfamily/Winged helix DNA-binding domain"/>
    <property type="match status" value="1"/>
</dbReference>
<feature type="domain" description="HTH iclR-type" evidence="4">
    <location>
        <begin position="13"/>
        <end position="72"/>
    </location>
</feature>
<dbReference type="GO" id="GO:0006355">
    <property type="term" value="P:regulation of DNA-templated transcription"/>
    <property type="evidence" value="ECO:0007669"/>
    <property type="project" value="UniProtKB-ARBA"/>
</dbReference>
<evidence type="ECO:0000313" key="7">
    <source>
        <dbReference type="Proteomes" id="UP001596296"/>
    </source>
</evidence>
<dbReference type="AlphaFoldDB" id="A0ABD5UUG5"/>
<dbReference type="InterPro" id="IPR014757">
    <property type="entry name" value="Tscrpt_reg_IclR_C"/>
</dbReference>
<evidence type="ECO:0000256" key="2">
    <source>
        <dbReference type="ARBA" id="ARBA00023125"/>
    </source>
</evidence>
<comment type="caution">
    <text evidence="6">The sequence shown here is derived from an EMBL/GenBank/DDBJ whole genome shotgun (WGS) entry which is preliminary data.</text>
</comment>
<evidence type="ECO:0000256" key="1">
    <source>
        <dbReference type="ARBA" id="ARBA00023015"/>
    </source>
</evidence>
<dbReference type="SUPFAM" id="SSF46785">
    <property type="entry name" value="Winged helix' DNA-binding domain"/>
    <property type="match status" value="1"/>
</dbReference>
<dbReference type="GO" id="GO:0003677">
    <property type="term" value="F:DNA binding"/>
    <property type="evidence" value="ECO:0007669"/>
    <property type="project" value="UniProtKB-KW"/>
</dbReference>
<keyword evidence="3" id="KW-0804">Transcription</keyword>
<dbReference type="PANTHER" id="PTHR30136">
    <property type="entry name" value="HELIX-TURN-HELIX TRANSCRIPTIONAL REGULATOR, ICLR FAMILY"/>
    <property type="match status" value="1"/>
</dbReference>
<dbReference type="InterPro" id="IPR036388">
    <property type="entry name" value="WH-like_DNA-bd_sf"/>
</dbReference>
<dbReference type="Gene3D" id="3.30.450.40">
    <property type="match status" value="1"/>
</dbReference>
<dbReference type="PROSITE" id="PS51078">
    <property type="entry name" value="ICLR_ED"/>
    <property type="match status" value="1"/>
</dbReference>
<dbReference type="SUPFAM" id="SSF55781">
    <property type="entry name" value="GAF domain-like"/>
    <property type="match status" value="1"/>
</dbReference>
<name>A0ABD5UUG5_9EURY</name>
<dbReference type="RefSeq" id="WP_379740643.1">
    <property type="nucleotide sequence ID" value="NZ_JBHSVN010000001.1"/>
</dbReference>
<organism evidence="6 7">
    <name type="scientific">Halopenitus salinus</name>
    <dbReference type="NCBI Taxonomy" id="1198295"/>
    <lineage>
        <taxon>Archaea</taxon>
        <taxon>Methanobacteriati</taxon>
        <taxon>Methanobacteriota</taxon>
        <taxon>Stenosarchaea group</taxon>
        <taxon>Halobacteria</taxon>
        <taxon>Halobacteriales</taxon>
        <taxon>Haloferacaceae</taxon>
        <taxon>Halopenitus</taxon>
    </lineage>
</organism>
<accession>A0ABD5UUG5</accession>
<keyword evidence="7" id="KW-1185">Reference proteome</keyword>
<keyword evidence="2" id="KW-0238">DNA-binding</keyword>
<dbReference type="EMBL" id="JBHSXL010000003">
    <property type="protein sequence ID" value="MFC6891772.1"/>
    <property type="molecule type" value="Genomic_DNA"/>
</dbReference>
<dbReference type="PROSITE" id="PS51077">
    <property type="entry name" value="HTH_ICLR"/>
    <property type="match status" value="1"/>
</dbReference>
<proteinExistence type="predicted"/>
<evidence type="ECO:0000259" key="5">
    <source>
        <dbReference type="PROSITE" id="PS51078"/>
    </source>
</evidence>
<dbReference type="Pfam" id="PF09339">
    <property type="entry name" value="HTH_IclR"/>
    <property type="match status" value="1"/>
</dbReference>
<evidence type="ECO:0000259" key="4">
    <source>
        <dbReference type="PROSITE" id="PS51077"/>
    </source>
</evidence>
<dbReference type="Pfam" id="PF01614">
    <property type="entry name" value="IclR_C"/>
    <property type="match status" value="1"/>
</dbReference>
<gene>
    <name evidence="6" type="ORF">ACFQE9_03950</name>
</gene>
<protein>
    <submittedName>
        <fullName evidence="6">IclR family transcriptional regulator</fullName>
    </submittedName>
</protein>
<dbReference type="Proteomes" id="UP001596296">
    <property type="component" value="Unassembled WGS sequence"/>
</dbReference>
<dbReference type="InterPro" id="IPR036390">
    <property type="entry name" value="WH_DNA-bd_sf"/>
</dbReference>
<sequence length="258" mass="28780">MANEDRDDGRNRIDAVTKSFTVIRGLLELEACGVRELAAHLEVPKSTVHVHLSTLEDLGYVRNDGGTYRLSYRFLEIGGQVRHRDDIYQVARDEVAELARETGHVATVGVEEDGYRVMLFRTEPAGSIFNNAPTGEYTRMHWTAVGKALLATLSTEKVESIVDRRGLPRATDRTITDRETLHEELETIRERGYSIEDEERALGVKSVAVPIEGDGGIDDAAVSIAGPKHELGPERVREEILPALRNVANVLELRARHY</sequence>
<reference evidence="6 7" key="1">
    <citation type="journal article" date="2019" name="Int. J. Syst. Evol. Microbiol.">
        <title>The Global Catalogue of Microorganisms (GCM) 10K type strain sequencing project: providing services to taxonomists for standard genome sequencing and annotation.</title>
        <authorList>
            <consortium name="The Broad Institute Genomics Platform"/>
            <consortium name="The Broad Institute Genome Sequencing Center for Infectious Disease"/>
            <person name="Wu L."/>
            <person name="Ma J."/>
        </authorList>
    </citation>
    <scope>NUCLEOTIDE SEQUENCE [LARGE SCALE GENOMIC DNA]</scope>
    <source>
        <strain evidence="6 7">SKJ47</strain>
    </source>
</reference>
<evidence type="ECO:0000256" key="3">
    <source>
        <dbReference type="ARBA" id="ARBA00023163"/>
    </source>
</evidence>
<evidence type="ECO:0000313" key="6">
    <source>
        <dbReference type="EMBL" id="MFC6891772.1"/>
    </source>
</evidence>
<dbReference type="InterPro" id="IPR050707">
    <property type="entry name" value="HTH_MetabolicPath_Reg"/>
</dbReference>
<dbReference type="InterPro" id="IPR005471">
    <property type="entry name" value="Tscrpt_reg_IclR_N"/>
</dbReference>
<dbReference type="PANTHER" id="PTHR30136:SF35">
    <property type="entry name" value="HTH-TYPE TRANSCRIPTIONAL REGULATOR RV1719"/>
    <property type="match status" value="1"/>
</dbReference>
<dbReference type="CDD" id="cd00090">
    <property type="entry name" value="HTH_ARSR"/>
    <property type="match status" value="1"/>
</dbReference>
<keyword evidence="1" id="KW-0805">Transcription regulation</keyword>
<feature type="domain" description="IclR-ED" evidence="5">
    <location>
        <begin position="73"/>
        <end position="257"/>
    </location>
</feature>